<dbReference type="Pfam" id="PF04263">
    <property type="entry name" value="TPK_catalytic"/>
    <property type="match status" value="1"/>
</dbReference>
<evidence type="ECO:0000256" key="2">
    <source>
        <dbReference type="ARBA" id="ARBA00022741"/>
    </source>
</evidence>
<evidence type="ECO:0000256" key="1">
    <source>
        <dbReference type="ARBA" id="ARBA00022679"/>
    </source>
</evidence>
<evidence type="ECO:0000313" key="9">
    <source>
        <dbReference type="Proteomes" id="UP000544222"/>
    </source>
</evidence>
<dbReference type="InterPro" id="IPR049442">
    <property type="entry name" value="Thi_PPkinase-like_C"/>
</dbReference>
<keyword evidence="2" id="KW-0547">Nucleotide-binding</keyword>
<keyword evidence="9" id="KW-1185">Reference proteome</keyword>
<organism evidence="8 9">
    <name type="scientific">Microbacter margulisiae</name>
    <dbReference type="NCBI Taxonomy" id="1350067"/>
    <lineage>
        <taxon>Bacteria</taxon>
        <taxon>Pseudomonadati</taxon>
        <taxon>Bacteroidota</taxon>
        <taxon>Bacteroidia</taxon>
        <taxon>Bacteroidales</taxon>
        <taxon>Porphyromonadaceae</taxon>
        <taxon>Microbacter</taxon>
    </lineage>
</organism>
<dbReference type="PANTHER" id="PTHR41299">
    <property type="entry name" value="THIAMINE PYROPHOSPHOKINASE"/>
    <property type="match status" value="1"/>
</dbReference>
<evidence type="ECO:0000256" key="3">
    <source>
        <dbReference type="ARBA" id="ARBA00022777"/>
    </source>
</evidence>
<dbReference type="AlphaFoldDB" id="A0A7W5H3E9"/>
<dbReference type="GO" id="GO:0004788">
    <property type="term" value="F:thiamine diphosphokinase activity"/>
    <property type="evidence" value="ECO:0007669"/>
    <property type="project" value="UniProtKB-UniRule"/>
</dbReference>
<dbReference type="InterPro" id="IPR007371">
    <property type="entry name" value="TPK_catalytic"/>
</dbReference>
<dbReference type="GO" id="GO:0006772">
    <property type="term" value="P:thiamine metabolic process"/>
    <property type="evidence" value="ECO:0007669"/>
    <property type="project" value="UniProtKB-UniRule"/>
</dbReference>
<keyword evidence="3 8" id="KW-0418">Kinase</keyword>
<dbReference type="EMBL" id="JACHYB010000002">
    <property type="protein sequence ID" value="MBB3188327.1"/>
    <property type="molecule type" value="Genomic_DNA"/>
</dbReference>
<dbReference type="EC" id="2.7.6.2" evidence="5"/>
<dbReference type="RefSeq" id="WP_183414083.1">
    <property type="nucleotide sequence ID" value="NZ_JACHYB010000002.1"/>
</dbReference>
<name>A0A7W5H3E9_9PORP</name>
<dbReference type="InterPro" id="IPR036759">
    <property type="entry name" value="TPK_catalytic_sf"/>
</dbReference>
<evidence type="ECO:0000259" key="6">
    <source>
        <dbReference type="Pfam" id="PF04263"/>
    </source>
</evidence>
<dbReference type="NCBIfam" id="TIGR01378">
    <property type="entry name" value="thi_PPkinase"/>
    <property type="match status" value="1"/>
</dbReference>
<evidence type="ECO:0000256" key="4">
    <source>
        <dbReference type="ARBA" id="ARBA00022840"/>
    </source>
</evidence>
<dbReference type="GO" id="GO:0005524">
    <property type="term" value="F:ATP binding"/>
    <property type="evidence" value="ECO:0007669"/>
    <property type="project" value="UniProtKB-KW"/>
</dbReference>
<dbReference type="InterPro" id="IPR053149">
    <property type="entry name" value="TPK"/>
</dbReference>
<dbReference type="PANTHER" id="PTHR41299:SF1">
    <property type="entry name" value="THIAMINE PYROPHOSPHOKINASE"/>
    <property type="match status" value="1"/>
</dbReference>
<keyword evidence="4" id="KW-0067">ATP-binding</keyword>
<proteinExistence type="predicted"/>
<comment type="caution">
    <text evidence="8">The sequence shown here is derived from an EMBL/GenBank/DDBJ whole genome shotgun (WGS) entry which is preliminary data.</text>
</comment>
<accession>A0A7W5H3E9</accession>
<evidence type="ECO:0000256" key="5">
    <source>
        <dbReference type="NCBIfam" id="TIGR01378"/>
    </source>
</evidence>
<feature type="domain" description="Thiamin pyrophosphokinase-like substrate-binding" evidence="7">
    <location>
        <begin position="134"/>
        <end position="206"/>
    </location>
</feature>
<sequence>MTQSSISYVLLADGLFPSHPQALACLEKAHKIVCCDGASQKLLDFGKEPDYIVGDFDSISPEVRVRFHDRLVHSPDQETNDLTKGFRFCLGQDASNITILGATGLREDHTLGNISLLADYATYLPSIRMMTDFGIFIVVSDSKIIKSYPGQQISLFSIDPTQQITSYGLKYPLNNRPLTNWWQGTLNESLTDSFRLDISHGSLLIFQCY</sequence>
<feature type="domain" description="Thiamin pyrophosphokinase catalytic" evidence="6">
    <location>
        <begin position="26"/>
        <end position="120"/>
    </location>
</feature>
<evidence type="ECO:0000259" key="7">
    <source>
        <dbReference type="Pfam" id="PF21275"/>
    </source>
</evidence>
<evidence type="ECO:0000313" key="8">
    <source>
        <dbReference type="EMBL" id="MBB3188327.1"/>
    </source>
</evidence>
<protein>
    <recommendedName>
        <fullName evidence="5">Thiamine diphosphokinase</fullName>
        <ecNumber evidence="5">2.7.6.2</ecNumber>
    </recommendedName>
</protein>
<dbReference type="GO" id="GO:0009229">
    <property type="term" value="P:thiamine diphosphate biosynthetic process"/>
    <property type="evidence" value="ECO:0007669"/>
    <property type="project" value="InterPro"/>
</dbReference>
<dbReference type="CDD" id="cd07995">
    <property type="entry name" value="TPK"/>
    <property type="match status" value="1"/>
</dbReference>
<dbReference type="SUPFAM" id="SSF63999">
    <property type="entry name" value="Thiamin pyrophosphokinase, catalytic domain"/>
    <property type="match status" value="1"/>
</dbReference>
<dbReference type="GO" id="GO:0030975">
    <property type="term" value="F:thiamine binding"/>
    <property type="evidence" value="ECO:0007669"/>
    <property type="project" value="InterPro"/>
</dbReference>
<dbReference type="Proteomes" id="UP000544222">
    <property type="component" value="Unassembled WGS sequence"/>
</dbReference>
<keyword evidence="1 8" id="KW-0808">Transferase</keyword>
<dbReference type="InterPro" id="IPR006282">
    <property type="entry name" value="Thi_PPkinase"/>
</dbReference>
<gene>
    <name evidence="8" type="ORF">FHX64_002525</name>
</gene>
<reference evidence="8 9" key="1">
    <citation type="submission" date="2020-08" db="EMBL/GenBank/DDBJ databases">
        <title>Genomic Encyclopedia of Type Strains, Phase IV (KMG-IV): sequencing the most valuable type-strain genomes for metagenomic binning, comparative biology and taxonomic classification.</title>
        <authorList>
            <person name="Goeker M."/>
        </authorList>
    </citation>
    <scope>NUCLEOTIDE SEQUENCE [LARGE SCALE GENOMIC DNA]</scope>
    <source>
        <strain evidence="8 9">DSM 27471</strain>
    </source>
</reference>
<dbReference type="GO" id="GO:0016301">
    <property type="term" value="F:kinase activity"/>
    <property type="evidence" value="ECO:0007669"/>
    <property type="project" value="UniProtKB-KW"/>
</dbReference>
<dbReference type="Gene3D" id="3.40.50.10240">
    <property type="entry name" value="Thiamin pyrophosphokinase, catalytic domain"/>
    <property type="match status" value="1"/>
</dbReference>
<dbReference type="Pfam" id="PF21275">
    <property type="entry name" value="Thi_PPkinase_C"/>
    <property type="match status" value="1"/>
</dbReference>